<feature type="domain" description="DUF1659" evidence="1">
    <location>
        <begin position="27"/>
        <end position="91"/>
    </location>
</feature>
<dbReference type="EMBL" id="LPVJ01000030">
    <property type="protein sequence ID" value="KUO95987.1"/>
    <property type="molecule type" value="Genomic_DNA"/>
</dbReference>
<keyword evidence="3" id="KW-1185">Reference proteome</keyword>
<dbReference type="Pfam" id="PF07872">
    <property type="entry name" value="DUF1659"/>
    <property type="match status" value="1"/>
</dbReference>
<dbReference type="Proteomes" id="UP000053557">
    <property type="component" value="Unassembled WGS sequence"/>
</dbReference>
<sequence>MAEGAGAPDVTQPLNKGNQGGVILAMTSRHLLVSVQIGQNANGKPKLHNRIYPHVDVAAAESAIASVLEALSPLFADPIVELGHVDTVSIQSVAATGTAVASGTASLAATGTTVTSAVSGTTTVA</sequence>
<evidence type="ECO:0000259" key="1">
    <source>
        <dbReference type="Pfam" id="PF07872"/>
    </source>
</evidence>
<proteinExistence type="predicted"/>
<name>A0A101XR34_9BACL</name>
<evidence type="ECO:0000313" key="3">
    <source>
        <dbReference type="Proteomes" id="UP000053557"/>
    </source>
</evidence>
<gene>
    <name evidence="2" type="ORF">ATW55_02610</name>
</gene>
<dbReference type="InterPro" id="IPR012454">
    <property type="entry name" value="DUF1659"/>
</dbReference>
<reference evidence="2 3" key="1">
    <citation type="submission" date="2015-12" db="EMBL/GenBank/DDBJ databases">
        <title>Draft genome sequence of Acidibacillus ferrooxidans ITV001, isolated from a chalcopyrite acid mine drainage site in Brazil.</title>
        <authorList>
            <person name="Dall'Agnol H."/>
            <person name="Nancucheo I."/>
            <person name="Johnson B."/>
            <person name="Oliveira R."/>
            <person name="Leite L."/>
            <person name="Pylro V."/>
            <person name="Nunes G.L."/>
            <person name="Tzotzos G."/>
            <person name="Fernandes G.R."/>
            <person name="Dutra J."/>
            <person name="Orellana S.C."/>
            <person name="Oliveira G."/>
        </authorList>
    </citation>
    <scope>NUCLEOTIDE SEQUENCE [LARGE SCALE GENOMIC DNA]</scope>
    <source>
        <strain evidence="3">ITV01</strain>
    </source>
</reference>
<protein>
    <recommendedName>
        <fullName evidence="1">DUF1659 domain-containing protein</fullName>
    </recommendedName>
</protein>
<organism evidence="2 3">
    <name type="scientific">Ferroacidibacillus organovorans</name>
    <dbReference type="NCBI Taxonomy" id="1765683"/>
    <lineage>
        <taxon>Bacteria</taxon>
        <taxon>Bacillati</taxon>
        <taxon>Bacillota</taxon>
        <taxon>Bacilli</taxon>
        <taxon>Bacillales</taxon>
        <taxon>Alicyclobacillaceae</taxon>
        <taxon>Ferroacidibacillus</taxon>
    </lineage>
</organism>
<comment type="caution">
    <text evidence="2">The sequence shown here is derived from an EMBL/GenBank/DDBJ whole genome shotgun (WGS) entry which is preliminary data.</text>
</comment>
<dbReference type="AlphaFoldDB" id="A0A101XR34"/>
<accession>A0A101XR34</accession>
<evidence type="ECO:0000313" key="2">
    <source>
        <dbReference type="EMBL" id="KUO95987.1"/>
    </source>
</evidence>